<sequence length="42" mass="4960">MHRSSVPCVSATIMEMNRNSIIREIKRTEYLLLERSHKKATE</sequence>
<evidence type="ECO:0000313" key="1">
    <source>
        <dbReference type="EMBL" id="MEM0516084.1"/>
    </source>
</evidence>
<organism evidence="1 2">
    <name type="scientific">Pseudoalteromonas qingdaonensis</name>
    <dbReference type="NCBI Taxonomy" id="3131913"/>
    <lineage>
        <taxon>Bacteria</taxon>
        <taxon>Pseudomonadati</taxon>
        <taxon>Pseudomonadota</taxon>
        <taxon>Gammaproteobacteria</taxon>
        <taxon>Alteromonadales</taxon>
        <taxon>Pseudoalteromonadaceae</taxon>
        <taxon>Pseudoalteromonas</taxon>
    </lineage>
</organism>
<protein>
    <recommendedName>
        <fullName evidence="3">Transposase</fullName>
    </recommendedName>
</protein>
<evidence type="ECO:0008006" key="3">
    <source>
        <dbReference type="Google" id="ProtNLM"/>
    </source>
</evidence>
<dbReference type="RefSeq" id="WP_342679283.1">
    <property type="nucleotide sequence ID" value="NZ_JBCGCU010000013.1"/>
</dbReference>
<evidence type="ECO:0000313" key="2">
    <source>
        <dbReference type="Proteomes" id="UP001447008"/>
    </source>
</evidence>
<accession>A0ABU9MXU7</accession>
<dbReference type="EMBL" id="JBCGCU010000013">
    <property type="protein sequence ID" value="MEM0516084.1"/>
    <property type="molecule type" value="Genomic_DNA"/>
</dbReference>
<comment type="caution">
    <text evidence="1">The sequence shown here is derived from an EMBL/GenBank/DDBJ whole genome shotgun (WGS) entry which is preliminary data.</text>
</comment>
<keyword evidence="2" id="KW-1185">Reference proteome</keyword>
<gene>
    <name evidence="1" type="ORF">WCN91_11785</name>
</gene>
<dbReference type="Proteomes" id="UP001447008">
    <property type="component" value="Unassembled WGS sequence"/>
</dbReference>
<reference evidence="1 2" key="1">
    <citation type="submission" date="2024-03" db="EMBL/GenBank/DDBJ databases">
        <title>Pseudoalteromonas qingdaonensis sp. nov., isolated from the intestines of marine benthic organisms.</title>
        <authorList>
            <person name="Lin X."/>
            <person name="Fang S."/>
            <person name="Hu X."/>
        </authorList>
    </citation>
    <scope>NUCLEOTIDE SEQUENCE [LARGE SCALE GENOMIC DNA]</scope>
    <source>
        <strain evidence="1 2">YIC-827</strain>
    </source>
</reference>
<proteinExistence type="predicted"/>
<name>A0ABU9MXU7_9GAMM</name>